<organism evidence="2 3">
    <name type="scientific">Goodfellowiella coeruleoviolacea</name>
    <dbReference type="NCBI Taxonomy" id="334858"/>
    <lineage>
        <taxon>Bacteria</taxon>
        <taxon>Bacillati</taxon>
        <taxon>Actinomycetota</taxon>
        <taxon>Actinomycetes</taxon>
        <taxon>Pseudonocardiales</taxon>
        <taxon>Pseudonocardiaceae</taxon>
        <taxon>Goodfellowiella</taxon>
    </lineage>
</organism>
<dbReference type="InterPro" id="IPR029058">
    <property type="entry name" value="AB_hydrolase_fold"/>
</dbReference>
<dbReference type="InterPro" id="IPR022742">
    <property type="entry name" value="Hydrolase_4"/>
</dbReference>
<evidence type="ECO:0000259" key="1">
    <source>
        <dbReference type="Pfam" id="PF12146"/>
    </source>
</evidence>
<sequence>MVEPVESNLPGHGGSLAVHTWPNPDARWRAVLVHGYGEHLGRYQHVADALVAAGAVVVGPDHVGHGRSAGERVLIRDVEAVVDDVHAAAATVAGDLPTVVIGHSMGGLIAARYAQRHRDELAALVLSGPVLGTWHVLDLLEHEQIPDTPIDPATLSRDPAVGAAYQADPLVWHGPFRRETLAALEAAVDAVNFGGPLEGLPVLWVHGEDDELVPLEETRTGTDRIRGLEFVERIYPGARHEVFNETNKDEVLGEVTAFVRQTLALD</sequence>
<evidence type="ECO:0000313" key="3">
    <source>
        <dbReference type="Proteomes" id="UP001206128"/>
    </source>
</evidence>
<gene>
    <name evidence="2" type="ORF">LX83_006054</name>
</gene>
<protein>
    <submittedName>
        <fullName evidence="2">Acylglycerol lipase</fullName>
    </submittedName>
</protein>
<dbReference type="SUPFAM" id="SSF53474">
    <property type="entry name" value="alpha/beta-Hydrolases"/>
    <property type="match status" value="1"/>
</dbReference>
<dbReference type="AlphaFoldDB" id="A0AAE3GKJ1"/>
<dbReference type="PANTHER" id="PTHR11614">
    <property type="entry name" value="PHOSPHOLIPASE-RELATED"/>
    <property type="match status" value="1"/>
</dbReference>
<dbReference type="RefSeq" id="WP_253777699.1">
    <property type="nucleotide sequence ID" value="NZ_JAMTCK010000017.1"/>
</dbReference>
<evidence type="ECO:0000313" key="2">
    <source>
        <dbReference type="EMBL" id="MCP2169170.1"/>
    </source>
</evidence>
<accession>A0AAE3GKJ1</accession>
<proteinExistence type="predicted"/>
<dbReference type="GO" id="GO:0003824">
    <property type="term" value="F:catalytic activity"/>
    <property type="evidence" value="ECO:0007669"/>
    <property type="project" value="UniProtKB-ARBA"/>
</dbReference>
<dbReference type="PRINTS" id="PR00111">
    <property type="entry name" value="ABHYDROLASE"/>
</dbReference>
<dbReference type="InterPro" id="IPR000073">
    <property type="entry name" value="AB_hydrolase_1"/>
</dbReference>
<dbReference type="Proteomes" id="UP001206128">
    <property type="component" value="Unassembled WGS sequence"/>
</dbReference>
<dbReference type="EMBL" id="JAMTCK010000017">
    <property type="protein sequence ID" value="MCP2169170.1"/>
    <property type="molecule type" value="Genomic_DNA"/>
</dbReference>
<name>A0AAE3GKJ1_9PSEU</name>
<dbReference type="Pfam" id="PF12146">
    <property type="entry name" value="Hydrolase_4"/>
    <property type="match status" value="1"/>
</dbReference>
<reference evidence="2" key="1">
    <citation type="submission" date="2022-06" db="EMBL/GenBank/DDBJ databases">
        <title>Genomic Encyclopedia of Archaeal and Bacterial Type Strains, Phase II (KMG-II): from individual species to whole genera.</title>
        <authorList>
            <person name="Goeker M."/>
        </authorList>
    </citation>
    <scope>NUCLEOTIDE SEQUENCE</scope>
    <source>
        <strain evidence="2">DSM 43935</strain>
    </source>
</reference>
<feature type="domain" description="Serine aminopeptidase S33" evidence="1">
    <location>
        <begin position="26"/>
        <end position="247"/>
    </location>
</feature>
<dbReference type="Gene3D" id="3.40.50.1820">
    <property type="entry name" value="alpha/beta hydrolase"/>
    <property type="match status" value="1"/>
</dbReference>
<comment type="caution">
    <text evidence="2">The sequence shown here is derived from an EMBL/GenBank/DDBJ whole genome shotgun (WGS) entry which is preliminary data.</text>
</comment>
<dbReference type="InterPro" id="IPR051044">
    <property type="entry name" value="MAG_DAG_Lipase"/>
</dbReference>
<keyword evidence="3" id="KW-1185">Reference proteome</keyword>